<evidence type="ECO:0000313" key="2">
    <source>
        <dbReference type="Proteomes" id="UP001217089"/>
    </source>
</evidence>
<keyword evidence="2" id="KW-1185">Reference proteome</keyword>
<organism evidence="1 2">
    <name type="scientific">Tegillarca granosa</name>
    <name type="common">Malaysian cockle</name>
    <name type="synonym">Anadara granosa</name>
    <dbReference type="NCBI Taxonomy" id="220873"/>
    <lineage>
        <taxon>Eukaryota</taxon>
        <taxon>Metazoa</taxon>
        <taxon>Spiralia</taxon>
        <taxon>Lophotrochozoa</taxon>
        <taxon>Mollusca</taxon>
        <taxon>Bivalvia</taxon>
        <taxon>Autobranchia</taxon>
        <taxon>Pteriomorphia</taxon>
        <taxon>Arcoida</taxon>
        <taxon>Arcoidea</taxon>
        <taxon>Arcidae</taxon>
        <taxon>Tegillarca</taxon>
    </lineage>
</organism>
<accession>A0ABQ9E113</accession>
<evidence type="ECO:0000313" key="1">
    <source>
        <dbReference type="EMBL" id="KAJ8298820.1"/>
    </source>
</evidence>
<sequence length="62" mass="7025">MATLNSPGMSQPTYSSIEQEIGDLWGDVVQEDLLAAGAEERRIAIGSRVHAWITLQIYHRRW</sequence>
<reference evidence="1 2" key="1">
    <citation type="submission" date="2022-12" db="EMBL/GenBank/DDBJ databases">
        <title>Chromosome-level genome of Tegillarca granosa.</title>
        <authorList>
            <person name="Kim J."/>
        </authorList>
    </citation>
    <scope>NUCLEOTIDE SEQUENCE [LARGE SCALE GENOMIC DNA]</scope>
    <source>
        <strain evidence="1">Teg-2019</strain>
        <tissue evidence="1">Adductor muscle</tissue>
    </source>
</reference>
<protein>
    <submittedName>
        <fullName evidence="1">Uncharacterized protein</fullName>
    </submittedName>
</protein>
<proteinExistence type="predicted"/>
<dbReference type="EMBL" id="JARBDR010000921">
    <property type="protein sequence ID" value="KAJ8298820.1"/>
    <property type="molecule type" value="Genomic_DNA"/>
</dbReference>
<dbReference type="Proteomes" id="UP001217089">
    <property type="component" value="Unassembled WGS sequence"/>
</dbReference>
<gene>
    <name evidence="1" type="ORF">KUTeg_022880</name>
</gene>
<comment type="caution">
    <text evidence="1">The sequence shown here is derived from an EMBL/GenBank/DDBJ whole genome shotgun (WGS) entry which is preliminary data.</text>
</comment>
<name>A0ABQ9E113_TEGGR</name>